<protein>
    <submittedName>
        <fullName evidence="4">DeoR faimly transcriptional regulator</fullName>
    </submittedName>
</protein>
<dbReference type="Pfam" id="PF13280">
    <property type="entry name" value="WYL"/>
    <property type="match status" value="1"/>
</dbReference>
<evidence type="ECO:0000259" key="1">
    <source>
        <dbReference type="Pfam" id="PF13280"/>
    </source>
</evidence>
<dbReference type="eggNOG" id="COG2378">
    <property type="taxonomic scope" value="Bacteria"/>
</dbReference>
<dbReference type="PANTHER" id="PTHR34580:SF1">
    <property type="entry name" value="PROTEIN PAFC"/>
    <property type="match status" value="1"/>
</dbReference>
<dbReference type="Pfam" id="PF25583">
    <property type="entry name" value="WCX"/>
    <property type="match status" value="1"/>
</dbReference>
<dbReference type="InterPro" id="IPR051534">
    <property type="entry name" value="CBASS_pafABC_assoc_protein"/>
</dbReference>
<name>A0A099J5E2_9MICO</name>
<keyword evidence="5" id="KW-1185">Reference proteome</keyword>
<dbReference type="PROSITE" id="PS52050">
    <property type="entry name" value="WYL"/>
    <property type="match status" value="1"/>
</dbReference>
<comment type="caution">
    <text evidence="4">The sequence shown here is derived from an EMBL/GenBank/DDBJ whole genome shotgun (WGS) entry which is preliminary data.</text>
</comment>
<evidence type="ECO:0000313" key="5">
    <source>
        <dbReference type="Proteomes" id="UP000029864"/>
    </source>
</evidence>
<feature type="domain" description="WYL" evidence="1">
    <location>
        <begin position="153"/>
        <end position="219"/>
    </location>
</feature>
<dbReference type="PIRSF" id="PIRSF016838">
    <property type="entry name" value="PafC"/>
    <property type="match status" value="1"/>
</dbReference>
<sequence length="336" mass="36703">MSAREPRLAADKLTFLLALVPYLIDHDNVAVDDVAGRFGVSAEHVRSAVRLIAVSGIPGETSQYLHGDLFDIHWDEFEDNDRIVLTHQVAIDDSPRFSAREAAALIAGLQYLSALPENADRDAIASLMAKLTRGASATPSQLRVSSRESPTTIGVIQAAVQANVQLEFAYLNSRGDQVSRRVTPSRVESVDRDWYLRGWCHLRGAVRTFRLDRISDLTVTAEPAGSRDSDTQLAEALFVPSLDDLEIVLELPEAALALITDYRPENIHSAHIHSAQHPQSTASLGRVRATLRVAHHHALKRLVTGLAGVVTVVEPPEARRIVAEWAAAGAAPYEED</sequence>
<dbReference type="Proteomes" id="UP000029864">
    <property type="component" value="Unassembled WGS sequence"/>
</dbReference>
<feature type="domain" description="WCX" evidence="3">
    <location>
        <begin position="281"/>
        <end position="328"/>
    </location>
</feature>
<dbReference type="Pfam" id="PF19187">
    <property type="entry name" value="HTH_PafC"/>
    <property type="match status" value="1"/>
</dbReference>
<dbReference type="EMBL" id="JPXF01000061">
    <property type="protein sequence ID" value="KGJ72648.1"/>
    <property type="molecule type" value="Genomic_DNA"/>
</dbReference>
<dbReference type="InterPro" id="IPR028349">
    <property type="entry name" value="PafC-like"/>
</dbReference>
<accession>A0A099J5E2</accession>
<dbReference type="RefSeq" id="WP_035837383.1">
    <property type="nucleotide sequence ID" value="NZ_JPXF01000061.1"/>
</dbReference>
<proteinExistence type="predicted"/>
<dbReference type="OrthoDB" id="3171994at2"/>
<reference evidence="4 5" key="1">
    <citation type="submission" date="2014-08" db="EMBL/GenBank/DDBJ databases">
        <authorList>
            <person name="Sisinthy S."/>
        </authorList>
    </citation>
    <scope>NUCLEOTIDE SEQUENCE [LARGE SCALE GENOMIC DNA]</scope>
    <source>
        <strain evidence="4 5">RuG17</strain>
    </source>
</reference>
<dbReference type="InterPro" id="IPR026881">
    <property type="entry name" value="WYL_dom"/>
</dbReference>
<dbReference type="AlphaFoldDB" id="A0A099J5E2"/>
<gene>
    <name evidence="4" type="ORF">GY21_13880</name>
</gene>
<dbReference type="STRING" id="1001240.GY21_13880"/>
<feature type="domain" description="PafC HTH" evidence="2">
    <location>
        <begin position="11"/>
        <end position="133"/>
    </location>
</feature>
<organism evidence="4 5">
    <name type="scientific">Cryobacterium roopkundense</name>
    <dbReference type="NCBI Taxonomy" id="1001240"/>
    <lineage>
        <taxon>Bacteria</taxon>
        <taxon>Bacillati</taxon>
        <taxon>Actinomycetota</taxon>
        <taxon>Actinomycetes</taxon>
        <taxon>Micrococcales</taxon>
        <taxon>Microbacteriaceae</taxon>
        <taxon>Cryobacterium</taxon>
    </lineage>
</organism>
<evidence type="ECO:0000259" key="3">
    <source>
        <dbReference type="Pfam" id="PF25583"/>
    </source>
</evidence>
<dbReference type="InterPro" id="IPR057727">
    <property type="entry name" value="WCX_dom"/>
</dbReference>
<dbReference type="PANTHER" id="PTHR34580">
    <property type="match status" value="1"/>
</dbReference>
<evidence type="ECO:0000259" key="2">
    <source>
        <dbReference type="Pfam" id="PF19187"/>
    </source>
</evidence>
<dbReference type="InterPro" id="IPR043839">
    <property type="entry name" value="PafC_HTH"/>
</dbReference>
<evidence type="ECO:0000313" key="4">
    <source>
        <dbReference type="EMBL" id="KGJ72648.1"/>
    </source>
</evidence>